<evidence type="ECO:0000256" key="6">
    <source>
        <dbReference type="ARBA" id="ARBA00023180"/>
    </source>
</evidence>
<dbReference type="PANTHER" id="PTHR12385">
    <property type="entry name" value="CHOLINE TRANSPORTER-LIKE (SLC FAMILY 44)"/>
    <property type="match status" value="1"/>
</dbReference>
<feature type="transmembrane region" description="Helical" evidence="7">
    <location>
        <begin position="222"/>
        <end position="243"/>
    </location>
</feature>
<evidence type="ECO:0000256" key="5">
    <source>
        <dbReference type="ARBA" id="ARBA00023136"/>
    </source>
</evidence>
<dbReference type="RefSeq" id="XP_004363972.1">
    <property type="nucleotide sequence ID" value="XM_004363915.2"/>
</dbReference>
<evidence type="ECO:0000256" key="1">
    <source>
        <dbReference type="ARBA" id="ARBA00004141"/>
    </source>
</evidence>
<dbReference type="AlphaFoldDB" id="A0A0D2UAT2"/>
<comment type="subcellular location">
    <subcellularLocation>
        <location evidence="7">Cell membrane</location>
        <topology evidence="7">Multi-pass membrane protein</topology>
    </subcellularLocation>
    <subcellularLocation>
        <location evidence="1">Membrane</location>
        <topology evidence="1">Multi-pass membrane protein</topology>
    </subcellularLocation>
</comment>
<comment type="function">
    <text evidence="7">Choline transporter.</text>
</comment>
<dbReference type="PANTHER" id="PTHR12385:SF14">
    <property type="entry name" value="CHOLINE TRANSPORTER-LIKE 2"/>
    <property type="match status" value="1"/>
</dbReference>
<sequence length="668" mass="75031">MAKGEDIELKEDKIAYDPDFKGPIHNRKCTDVPCCLLFIVFWIGMIIIAAFGFANGDPFRLINPVDSMGNICGELNDGLYGDQRNNSYLFFFDITKCDPVNLNCLQTTQVCVPECPTASKFVGVNMDYDEAICRYTFAPSDNNELEDFVLNGTCAPYQLQSTTFLKRCIPDFSVLTQNFSYILDGNTVEVAGVNLTASLNVLLDFFNTAELSGQVLSDLEAAWVYILAGCAIAVAMAFVWLFLLRFIAGFMVWMTLLGALAGSAAATGICFQQYKEHRDLSNSLPYNLHFNTIAYQEYTFLVLGIISAVVCFVLFVCVVFLRNRIKIAIEIIKEAARAMAAMPSMIFLPIITMGALVAFLIWWIWVAAFLATSGEASFNDPYGLGVNITCTPPADQSEPTNCTFLGYTSDSLLRSFQIYHLVGLFWTTNLLTALSQVTIAGAVATWYWTRDHKNLPWFPIIGSLKRALIYHLGSIAFGSLILALVQVARVMLEYIDRQTRTSQSEFVKVIVKCFRCCLWCLEKFIRFLNKNAYIEIAVYGYSFCHAAVRAFELLTRNILRLAFVDKVGDFVIFLGKMMVACTASVLTWYILKNRSADLNYFMLPVIVVAVFAYMIAKGIFSVFDMTIDTIFLCFCEDCERNDGTAEKPYYMSEKLQRIVGHQNEKPAL</sequence>
<feature type="transmembrane region" description="Helical" evidence="7">
    <location>
        <begin position="34"/>
        <end position="54"/>
    </location>
</feature>
<keyword evidence="9" id="KW-1185">Reference proteome</keyword>
<keyword evidence="3 7" id="KW-0812">Transmembrane</keyword>
<reference evidence="9" key="1">
    <citation type="submission" date="2011-02" db="EMBL/GenBank/DDBJ databases">
        <title>The Genome Sequence of Capsaspora owczarzaki ATCC 30864.</title>
        <authorList>
            <person name="Russ C."/>
            <person name="Cuomo C."/>
            <person name="Burger G."/>
            <person name="Gray M.W."/>
            <person name="Holland P.W.H."/>
            <person name="King N."/>
            <person name="Lang F.B.F."/>
            <person name="Roger A.J."/>
            <person name="Ruiz-Trillo I."/>
            <person name="Young S.K."/>
            <person name="Zeng Q."/>
            <person name="Gargeya S."/>
            <person name="Alvarado L."/>
            <person name="Berlin A."/>
            <person name="Chapman S.B."/>
            <person name="Chen Z."/>
            <person name="Freedman E."/>
            <person name="Gellesch M."/>
            <person name="Goldberg J."/>
            <person name="Griggs A."/>
            <person name="Gujja S."/>
            <person name="Heilman E."/>
            <person name="Heiman D."/>
            <person name="Howarth C."/>
            <person name="Mehta T."/>
            <person name="Neiman D."/>
            <person name="Pearson M."/>
            <person name="Roberts A."/>
            <person name="Saif S."/>
            <person name="Shea T."/>
            <person name="Shenoy N."/>
            <person name="Sisk P."/>
            <person name="Stolte C."/>
            <person name="Sykes S."/>
            <person name="White J."/>
            <person name="Yandava C."/>
            <person name="Haas B."/>
            <person name="Nusbaum C."/>
            <person name="Birren B."/>
        </authorList>
    </citation>
    <scope>NUCLEOTIDE SEQUENCE</scope>
    <source>
        <strain evidence="9">ATCC 30864</strain>
    </source>
</reference>
<dbReference type="STRING" id="595528.A0A0D2UAT2"/>
<keyword evidence="6" id="KW-0325">Glycoprotein</keyword>
<keyword evidence="5 7" id="KW-0472">Membrane</keyword>
<evidence type="ECO:0000256" key="7">
    <source>
        <dbReference type="RuleBase" id="RU368066"/>
    </source>
</evidence>
<dbReference type="PhylomeDB" id="A0A0D2UAT2"/>
<feature type="transmembrane region" description="Helical" evidence="7">
    <location>
        <begin position="250"/>
        <end position="274"/>
    </location>
</feature>
<organism evidence="8 9">
    <name type="scientific">Capsaspora owczarzaki (strain ATCC 30864)</name>
    <dbReference type="NCBI Taxonomy" id="595528"/>
    <lineage>
        <taxon>Eukaryota</taxon>
        <taxon>Filasterea</taxon>
        <taxon>Capsaspora</taxon>
    </lineage>
</organism>
<dbReference type="GO" id="GO:0005886">
    <property type="term" value="C:plasma membrane"/>
    <property type="evidence" value="ECO:0007669"/>
    <property type="project" value="UniProtKB-SubCell"/>
</dbReference>
<feature type="transmembrane region" description="Helical" evidence="7">
    <location>
        <begin position="468"/>
        <end position="488"/>
    </location>
</feature>
<protein>
    <recommendedName>
        <fullName evidence="7">Choline transporter-like protein</fullName>
    </recommendedName>
</protein>
<dbReference type="InterPro" id="IPR007603">
    <property type="entry name" value="Choline_transptr-like"/>
</dbReference>
<gene>
    <name evidence="8" type="ORF">CAOG_003133</name>
</gene>
<dbReference type="Pfam" id="PF04515">
    <property type="entry name" value="Choline_transpo"/>
    <property type="match status" value="1"/>
</dbReference>
<dbReference type="EMBL" id="KE346363">
    <property type="protein sequence ID" value="KJE92111.1"/>
    <property type="molecule type" value="Genomic_DNA"/>
</dbReference>
<evidence type="ECO:0000313" key="8">
    <source>
        <dbReference type="EMBL" id="KJE92111.1"/>
    </source>
</evidence>
<dbReference type="GO" id="GO:0022857">
    <property type="term" value="F:transmembrane transporter activity"/>
    <property type="evidence" value="ECO:0007669"/>
    <property type="project" value="UniProtKB-UniRule"/>
</dbReference>
<feature type="transmembrane region" description="Helical" evidence="7">
    <location>
        <begin position="418"/>
        <end position="448"/>
    </location>
</feature>
<evidence type="ECO:0000256" key="4">
    <source>
        <dbReference type="ARBA" id="ARBA00022989"/>
    </source>
</evidence>
<proteinExistence type="inferred from homology"/>
<feature type="transmembrane region" description="Helical" evidence="7">
    <location>
        <begin position="570"/>
        <end position="591"/>
    </location>
</feature>
<evidence type="ECO:0000313" key="9">
    <source>
        <dbReference type="Proteomes" id="UP000008743"/>
    </source>
</evidence>
<feature type="transmembrane region" description="Helical" evidence="7">
    <location>
        <begin position="598"/>
        <end position="616"/>
    </location>
</feature>
<dbReference type="FunCoup" id="A0A0D2UAT2">
    <property type="interactions" value="22"/>
</dbReference>
<dbReference type="eggNOG" id="KOG1362">
    <property type="taxonomic scope" value="Eukaryota"/>
</dbReference>
<dbReference type="OrthoDB" id="420519at2759"/>
<name>A0A0D2UAT2_CAPO3</name>
<dbReference type="InParanoid" id="A0A0D2UAT2"/>
<feature type="transmembrane region" description="Helical" evidence="7">
    <location>
        <begin position="342"/>
        <end position="365"/>
    </location>
</feature>
<dbReference type="OMA" id="GKSFCKA"/>
<evidence type="ECO:0000256" key="2">
    <source>
        <dbReference type="ARBA" id="ARBA00007168"/>
    </source>
</evidence>
<comment type="similarity">
    <text evidence="2 7">Belongs to the CTL (choline transporter-like) family.</text>
</comment>
<evidence type="ECO:0000256" key="3">
    <source>
        <dbReference type="ARBA" id="ARBA00022692"/>
    </source>
</evidence>
<accession>A0A0D2UAT2</accession>
<keyword evidence="4 7" id="KW-1133">Transmembrane helix</keyword>
<feature type="transmembrane region" description="Helical" evidence="7">
    <location>
        <begin position="298"/>
        <end position="321"/>
    </location>
</feature>
<dbReference type="Proteomes" id="UP000008743">
    <property type="component" value="Unassembled WGS sequence"/>
</dbReference>